<dbReference type="InterPro" id="IPR036770">
    <property type="entry name" value="Ankyrin_rpt-contain_sf"/>
</dbReference>
<evidence type="ECO:0000313" key="2">
    <source>
        <dbReference type="Proteomes" id="UP000746690"/>
    </source>
</evidence>
<organism evidence="1 2">
    <name type="scientific">Flavivirga algicola</name>
    <dbReference type="NCBI Taxonomy" id="2729136"/>
    <lineage>
        <taxon>Bacteria</taxon>
        <taxon>Pseudomonadati</taxon>
        <taxon>Bacteroidota</taxon>
        <taxon>Flavobacteriia</taxon>
        <taxon>Flavobacteriales</taxon>
        <taxon>Flavobacteriaceae</taxon>
        <taxon>Flavivirga</taxon>
    </lineage>
</organism>
<dbReference type="SUPFAM" id="SSF48403">
    <property type="entry name" value="Ankyrin repeat"/>
    <property type="match status" value="1"/>
</dbReference>
<dbReference type="Proteomes" id="UP000746690">
    <property type="component" value="Unassembled WGS sequence"/>
</dbReference>
<dbReference type="Gene3D" id="1.25.40.20">
    <property type="entry name" value="Ankyrin repeat-containing domain"/>
    <property type="match status" value="1"/>
</dbReference>
<keyword evidence="2" id="KW-1185">Reference proteome</keyword>
<evidence type="ECO:0000313" key="1">
    <source>
        <dbReference type="EMBL" id="NMH86721.1"/>
    </source>
</evidence>
<sequence length="179" mass="20623">MNFCDLPSTEYIPIGLRDETIKLPMSYFLINPLLEIDVLNYQASLFTFFFDESQSGTKEVILDSNKLKNAPNVFRIKHEYFYIVISQVVVDELKKHNISNLEIKKIPQLPKENTIDDEQYKLNTALFSASEHNEFELAISMVKRGANINYTSPKGTSTLQILQEKGQTQIIDLFNKLKP</sequence>
<protein>
    <recommendedName>
        <fullName evidence="3">Ankyrin repeat domain-containing protein</fullName>
    </recommendedName>
</protein>
<comment type="caution">
    <text evidence="1">The sequence shown here is derived from an EMBL/GenBank/DDBJ whole genome shotgun (WGS) entry which is preliminary data.</text>
</comment>
<name>A0ABX1RU72_9FLAO</name>
<accession>A0ABX1RU72</accession>
<gene>
    <name evidence="1" type="ORF">HHX25_04340</name>
</gene>
<evidence type="ECO:0008006" key="3">
    <source>
        <dbReference type="Google" id="ProtNLM"/>
    </source>
</evidence>
<proteinExistence type="predicted"/>
<reference evidence="1 2" key="1">
    <citation type="submission" date="2020-04" db="EMBL/GenBank/DDBJ databases">
        <title>A Flavivirga sp. nov.</title>
        <authorList>
            <person name="Sun X."/>
        </authorList>
    </citation>
    <scope>NUCLEOTIDE SEQUENCE [LARGE SCALE GENOMIC DNA]</scope>
    <source>
        <strain evidence="1 2">Y03</strain>
    </source>
</reference>
<dbReference type="EMBL" id="JABBHF010000002">
    <property type="protein sequence ID" value="NMH86721.1"/>
    <property type="molecule type" value="Genomic_DNA"/>
</dbReference>